<dbReference type="Proteomes" id="UP000826195">
    <property type="component" value="Unassembled WGS sequence"/>
</dbReference>
<organism evidence="1 2">
    <name type="scientific">Cotesia glomerata</name>
    <name type="common">Lepidopteran parasitic wasp</name>
    <name type="synonym">Apanteles glomeratus</name>
    <dbReference type="NCBI Taxonomy" id="32391"/>
    <lineage>
        <taxon>Eukaryota</taxon>
        <taxon>Metazoa</taxon>
        <taxon>Ecdysozoa</taxon>
        <taxon>Arthropoda</taxon>
        <taxon>Hexapoda</taxon>
        <taxon>Insecta</taxon>
        <taxon>Pterygota</taxon>
        <taxon>Neoptera</taxon>
        <taxon>Endopterygota</taxon>
        <taxon>Hymenoptera</taxon>
        <taxon>Apocrita</taxon>
        <taxon>Ichneumonoidea</taxon>
        <taxon>Braconidae</taxon>
        <taxon>Microgastrinae</taxon>
        <taxon>Cotesia</taxon>
    </lineage>
</organism>
<gene>
    <name evidence="1" type="ORF">KQX54_005817</name>
</gene>
<comment type="caution">
    <text evidence="1">The sequence shown here is derived from an EMBL/GenBank/DDBJ whole genome shotgun (WGS) entry which is preliminary data.</text>
</comment>
<name>A0AAV7IJA1_COTGL</name>
<accession>A0AAV7IJA1</accession>
<protein>
    <submittedName>
        <fullName evidence="1">Uncharacterized protein</fullName>
    </submittedName>
</protein>
<evidence type="ECO:0000313" key="2">
    <source>
        <dbReference type="Proteomes" id="UP000826195"/>
    </source>
</evidence>
<keyword evidence="2" id="KW-1185">Reference proteome</keyword>
<dbReference type="AlphaFoldDB" id="A0AAV7IJA1"/>
<sequence>MFKCPRKKRRYLWNVRVEKLKIYLIGDYLRQLILEDLTSSITPNKSKEEIAEERCKKIQKYLNSKAGLLKTSSKSINQELKLNYCRKNYCTPINCCDIHVNFIYHIRNGIKKKKRGNLDSHIKCKDDDKFCDNSEEHFIVQVVDKTLKIPDFTDYDKKIINRNAALYNSEVKSGTNVADDYFRQVYELLKYQRNKEKKIFNEKSNRHKVTAGFCQDEKKDREKFKDENRVNPTLN</sequence>
<proteinExistence type="predicted"/>
<reference evidence="1 2" key="1">
    <citation type="journal article" date="2021" name="J. Hered.">
        <title>A chromosome-level genome assembly of the parasitoid wasp, Cotesia glomerata (Hymenoptera: Braconidae).</title>
        <authorList>
            <person name="Pinto B.J."/>
            <person name="Weis J.J."/>
            <person name="Gamble T."/>
            <person name="Ode P.J."/>
            <person name="Paul R."/>
            <person name="Zaspel J.M."/>
        </authorList>
    </citation>
    <scope>NUCLEOTIDE SEQUENCE [LARGE SCALE GENOMIC DNA]</scope>
    <source>
        <strain evidence="1">CgM1</strain>
    </source>
</reference>
<evidence type="ECO:0000313" key="1">
    <source>
        <dbReference type="EMBL" id="KAH0552115.1"/>
    </source>
</evidence>
<dbReference type="EMBL" id="JAHXZJ010001492">
    <property type="protein sequence ID" value="KAH0552115.1"/>
    <property type="molecule type" value="Genomic_DNA"/>
</dbReference>